<keyword evidence="8 16" id="KW-0812">Transmembrane</keyword>
<evidence type="ECO:0000313" key="17">
    <source>
        <dbReference type="EMBL" id="TCS70007.1"/>
    </source>
</evidence>
<dbReference type="OrthoDB" id="9796672at2"/>
<evidence type="ECO:0000256" key="10">
    <source>
        <dbReference type="ARBA" id="ARBA00023098"/>
    </source>
</evidence>
<feature type="transmembrane region" description="Helical" evidence="16">
    <location>
        <begin position="158"/>
        <end position="179"/>
    </location>
</feature>
<sequence>MTRMFHGMWTLPNLITFCRILLVPFIVWALLERDIALAFWLFAAAAVSDLIDGNLARLLDQRSEFGAWLDPIADKLVLLSTLVLLAVDGLLPMWFAVLVLMRDGVVLGGAVAYRGLTGGLKVAPSWLGKAAILLEFVLVSAVLAEAALQLGLAPLLPSLFWLAAAVAVASGLHYVWVWAMKTQAFLQTLN</sequence>
<keyword evidence="10" id="KW-0443">Lipid metabolism</keyword>
<organism evidence="17 18">
    <name type="scientific">Sulfuritortus calidifontis</name>
    <dbReference type="NCBI Taxonomy" id="1914471"/>
    <lineage>
        <taxon>Bacteria</taxon>
        <taxon>Pseudomonadati</taxon>
        <taxon>Pseudomonadota</taxon>
        <taxon>Betaproteobacteria</taxon>
        <taxon>Nitrosomonadales</taxon>
        <taxon>Thiobacillaceae</taxon>
        <taxon>Sulfuritortus</taxon>
    </lineage>
</organism>
<feature type="transmembrane region" description="Helical" evidence="16">
    <location>
        <begin position="76"/>
        <end position="99"/>
    </location>
</feature>
<keyword evidence="18" id="KW-1185">Reference proteome</keyword>
<dbReference type="PANTHER" id="PTHR14269">
    <property type="entry name" value="CDP-DIACYLGLYCEROL--GLYCEROL-3-PHOSPHATE 3-PHOSPHATIDYLTRANSFERASE-RELATED"/>
    <property type="match status" value="1"/>
</dbReference>
<comment type="pathway">
    <text evidence="2">Phospholipid metabolism; phosphatidylglycerol biosynthesis; phosphatidylglycerol from CDP-diacylglycerol: step 1/2.</text>
</comment>
<accession>A0A4R3JUW1</accession>
<evidence type="ECO:0000256" key="3">
    <source>
        <dbReference type="ARBA" id="ARBA00010441"/>
    </source>
</evidence>
<dbReference type="EC" id="2.7.8.5" evidence="4"/>
<evidence type="ECO:0000256" key="5">
    <source>
        <dbReference type="ARBA" id="ARBA00014944"/>
    </source>
</evidence>
<dbReference type="GO" id="GO:0008444">
    <property type="term" value="F:CDP-diacylglycerol-glycerol-3-phosphate 3-phosphatidyltransferase activity"/>
    <property type="evidence" value="ECO:0007669"/>
    <property type="project" value="UniProtKB-EC"/>
</dbReference>
<gene>
    <name evidence="17" type="ORF">EDC61_11821</name>
</gene>
<dbReference type="Pfam" id="PF01066">
    <property type="entry name" value="CDP-OH_P_transf"/>
    <property type="match status" value="1"/>
</dbReference>
<keyword evidence="7 15" id="KW-0808">Transferase</keyword>
<evidence type="ECO:0000256" key="4">
    <source>
        <dbReference type="ARBA" id="ARBA00013170"/>
    </source>
</evidence>
<dbReference type="InterPro" id="IPR048254">
    <property type="entry name" value="CDP_ALCOHOL_P_TRANSF_CS"/>
</dbReference>
<keyword evidence="13" id="KW-1208">Phospholipid metabolism</keyword>
<evidence type="ECO:0000256" key="16">
    <source>
        <dbReference type="SAM" id="Phobius"/>
    </source>
</evidence>
<dbReference type="PIRSF" id="PIRSF000847">
    <property type="entry name" value="Phos_ph_gly_syn"/>
    <property type="match status" value="1"/>
</dbReference>
<feature type="transmembrane region" description="Helical" evidence="16">
    <location>
        <begin position="130"/>
        <end position="152"/>
    </location>
</feature>
<dbReference type="Gene3D" id="1.20.120.1760">
    <property type="match status" value="1"/>
</dbReference>
<dbReference type="PANTHER" id="PTHR14269:SF62">
    <property type="entry name" value="CDP-DIACYLGLYCEROL--GLYCEROL-3-PHOSPHATE 3-PHOSPHATIDYLTRANSFERASE 1, CHLOROPLASTIC"/>
    <property type="match status" value="1"/>
</dbReference>
<dbReference type="InterPro" id="IPR004570">
    <property type="entry name" value="Phosphatidylglycerol_P_synth"/>
</dbReference>
<keyword evidence="9 16" id="KW-1133">Transmembrane helix</keyword>
<reference evidence="17 18" key="1">
    <citation type="submission" date="2019-03" db="EMBL/GenBank/DDBJ databases">
        <title>Genomic Encyclopedia of Type Strains, Phase IV (KMG-IV): sequencing the most valuable type-strain genomes for metagenomic binning, comparative biology and taxonomic classification.</title>
        <authorList>
            <person name="Goeker M."/>
        </authorList>
    </citation>
    <scope>NUCLEOTIDE SEQUENCE [LARGE SCALE GENOMIC DNA]</scope>
    <source>
        <strain evidence="17 18">DSM 103923</strain>
    </source>
</reference>
<evidence type="ECO:0000256" key="7">
    <source>
        <dbReference type="ARBA" id="ARBA00022679"/>
    </source>
</evidence>
<evidence type="ECO:0000256" key="8">
    <source>
        <dbReference type="ARBA" id="ARBA00022692"/>
    </source>
</evidence>
<evidence type="ECO:0000256" key="2">
    <source>
        <dbReference type="ARBA" id="ARBA00005042"/>
    </source>
</evidence>
<evidence type="ECO:0000256" key="15">
    <source>
        <dbReference type="RuleBase" id="RU003750"/>
    </source>
</evidence>
<evidence type="ECO:0000256" key="9">
    <source>
        <dbReference type="ARBA" id="ARBA00022989"/>
    </source>
</evidence>
<evidence type="ECO:0000256" key="6">
    <source>
        <dbReference type="ARBA" id="ARBA00022516"/>
    </source>
</evidence>
<dbReference type="GO" id="GO:0046474">
    <property type="term" value="P:glycerophospholipid biosynthetic process"/>
    <property type="evidence" value="ECO:0007669"/>
    <property type="project" value="TreeGrafter"/>
</dbReference>
<dbReference type="InterPro" id="IPR050324">
    <property type="entry name" value="CDP-alcohol_PTase-I"/>
</dbReference>
<dbReference type="AlphaFoldDB" id="A0A4R3JUW1"/>
<evidence type="ECO:0000256" key="13">
    <source>
        <dbReference type="ARBA" id="ARBA00023264"/>
    </source>
</evidence>
<comment type="caution">
    <text evidence="17">The sequence shown here is derived from an EMBL/GenBank/DDBJ whole genome shotgun (WGS) entry which is preliminary data.</text>
</comment>
<comment type="subcellular location">
    <subcellularLocation>
        <location evidence="1">Membrane</location>
        <topology evidence="1">Multi-pass membrane protein</topology>
    </subcellularLocation>
</comment>
<evidence type="ECO:0000256" key="1">
    <source>
        <dbReference type="ARBA" id="ARBA00004141"/>
    </source>
</evidence>
<dbReference type="InterPro" id="IPR043130">
    <property type="entry name" value="CDP-OH_PTrfase_TM_dom"/>
</dbReference>
<comment type="similarity">
    <text evidence="3 15">Belongs to the CDP-alcohol phosphatidyltransferase class-I family.</text>
</comment>
<dbReference type="Proteomes" id="UP000295135">
    <property type="component" value="Unassembled WGS sequence"/>
</dbReference>
<keyword evidence="6" id="KW-0444">Lipid biosynthesis</keyword>
<evidence type="ECO:0000256" key="12">
    <source>
        <dbReference type="ARBA" id="ARBA00023209"/>
    </source>
</evidence>
<evidence type="ECO:0000313" key="18">
    <source>
        <dbReference type="Proteomes" id="UP000295135"/>
    </source>
</evidence>
<comment type="catalytic activity">
    <reaction evidence="14">
        <text>a CDP-1,2-diacyl-sn-glycerol + sn-glycerol 3-phosphate = a 1,2-diacyl-sn-glycero-3-phospho-(1'-sn-glycero-3'-phosphate) + CMP + H(+)</text>
        <dbReference type="Rhea" id="RHEA:12593"/>
        <dbReference type="ChEBI" id="CHEBI:15378"/>
        <dbReference type="ChEBI" id="CHEBI:57597"/>
        <dbReference type="ChEBI" id="CHEBI:58332"/>
        <dbReference type="ChEBI" id="CHEBI:60110"/>
        <dbReference type="ChEBI" id="CHEBI:60377"/>
        <dbReference type="EC" id="2.7.8.5"/>
    </reaction>
</comment>
<keyword evidence="12" id="KW-0594">Phospholipid biosynthesis</keyword>
<evidence type="ECO:0000256" key="14">
    <source>
        <dbReference type="ARBA" id="ARBA00048586"/>
    </source>
</evidence>
<dbReference type="EMBL" id="SLZY01000018">
    <property type="protein sequence ID" value="TCS70007.1"/>
    <property type="molecule type" value="Genomic_DNA"/>
</dbReference>
<feature type="transmembrane region" description="Helical" evidence="16">
    <location>
        <begin position="12"/>
        <end position="31"/>
    </location>
</feature>
<dbReference type="PROSITE" id="PS00379">
    <property type="entry name" value="CDP_ALCOHOL_P_TRANSF"/>
    <property type="match status" value="1"/>
</dbReference>
<keyword evidence="11 16" id="KW-0472">Membrane</keyword>
<dbReference type="GO" id="GO:0016020">
    <property type="term" value="C:membrane"/>
    <property type="evidence" value="ECO:0007669"/>
    <property type="project" value="UniProtKB-SubCell"/>
</dbReference>
<protein>
    <recommendedName>
        <fullName evidence="5">CDP-diacylglycerol--glycerol-3-phosphate 3-phosphatidyltransferase</fullName>
        <ecNumber evidence="4">2.7.8.5</ecNumber>
    </recommendedName>
</protein>
<evidence type="ECO:0000256" key="11">
    <source>
        <dbReference type="ARBA" id="ARBA00023136"/>
    </source>
</evidence>
<dbReference type="InterPro" id="IPR000462">
    <property type="entry name" value="CDP-OH_P_trans"/>
</dbReference>
<name>A0A4R3JUW1_9PROT</name>
<proteinExistence type="inferred from homology"/>